<dbReference type="Proteomes" id="UP000822688">
    <property type="component" value="Chromosome 4"/>
</dbReference>
<gene>
    <name evidence="1" type="ORF">KC19_4G177600</name>
</gene>
<sequence length="64" mass="7306">MLKSLESSSLDNVSQLPLDLLISLWLPSLTKRHKLACTRRINLERVPSKICWRPSTITCCRIIG</sequence>
<evidence type="ECO:0000313" key="1">
    <source>
        <dbReference type="EMBL" id="KAG0580498.1"/>
    </source>
</evidence>
<dbReference type="EMBL" id="CM026424">
    <property type="protein sequence ID" value="KAG0580498.1"/>
    <property type="molecule type" value="Genomic_DNA"/>
</dbReference>
<comment type="caution">
    <text evidence="1">The sequence shown here is derived from an EMBL/GenBank/DDBJ whole genome shotgun (WGS) entry which is preliminary data.</text>
</comment>
<evidence type="ECO:0000313" key="2">
    <source>
        <dbReference type="Proteomes" id="UP000822688"/>
    </source>
</evidence>
<protein>
    <submittedName>
        <fullName evidence="1">Uncharacterized protein</fullName>
    </submittedName>
</protein>
<proteinExistence type="predicted"/>
<keyword evidence="2" id="KW-1185">Reference proteome</keyword>
<organism evidence="1 2">
    <name type="scientific">Ceratodon purpureus</name>
    <name type="common">Fire moss</name>
    <name type="synonym">Dicranum purpureum</name>
    <dbReference type="NCBI Taxonomy" id="3225"/>
    <lineage>
        <taxon>Eukaryota</taxon>
        <taxon>Viridiplantae</taxon>
        <taxon>Streptophyta</taxon>
        <taxon>Embryophyta</taxon>
        <taxon>Bryophyta</taxon>
        <taxon>Bryophytina</taxon>
        <taxon>Bryopsida</taxon>
        <taxon>Dicranidae</taxon>
        <taxon>Pseudoditrichales</taxon>
        <taxon>Ditrichaceae</taxon>
        <taxon>Ceratodon</taxon>
    </lineage>
</organism>
<dbReference type="AlphaFoldDB" id="A0A8T0IDF7"/>
<reference evidence="1" key="1">
    <citation type="submission" date="2020-06" db="EMBL/GenBank/DDBJ databases">
        <title>WGS assembly of Ceratodon purpureus strain R40.</title>
        <authorList>
            <person name="Carey S.B."/>
            <person name="Jenkins J."/>
            <person name="Shu S."/>
            <person name="Lovell J.T."/>
            <person name="Sreedasyam A."/>
            <person name="Maumus F."/>
            <person name="Tiley G.P."/>
            <person name="Fernandez-Pozo N."/>
            <person name="Barry K."/>
            <person name="Chen C."/>
            <person name="Wang M."/>
            <person name="Lipzen A."/>
            <person name="Daum C."/>
            <person name="Saski C.A."/>
            <person name="Payton A.C."/>
            <person name="Mcbreen J.C."/>
            <person name="Conrad R.E."/>
            <person name="Kollar L.M."/>
            <person name="Olsson S."/>
            <person name="Huttunen S."/>
            <person name="Landis J.B."/>
            <person name="Wickett N.J."/>
            <person name="Johnson M.G."/>
            <person name="Rensing S.A."/>
            <person name="Grimwood J."/>
            <person name="Schmutz J."/>
            <person name="Mcdaniel S.F."/>
        </authorList>
    </citation>
    <scope>NUCLEOTIDE SEQUENCE</scope>
    <source>
        <strain evidence="1">R40</strain>
    </source>
</reference>
<name>A0A8T0IDF7_CERPU</name>
<accession>A0A8T0IDF7</accession>